<proteinExistence type="predicted"/>
<gene>
    <name evidence="1" type="ORF">PI23P_00250</name>
</gene>
<dbReference type="Pfam" id="PF02566">
    <property type="entry name" value="OsmC"/>
    <property type="match status" value="1"/>
</dbReference>
<dbReference type="OrthoDB" id="9791538at2"/>
<dbReference type="PANTHER" id="PTHR39624">
    <property type="entry name" value="PROTEIN INVOLVED IN RIMO-MEDIATED BETA-METHYLTHIOLATION OF RIBOSOMAL PROTEIN S12 YCAO"/>
    <property type="match status" value="1"/>
</dbReference>
<dbReference type="HOGENOM" id="CLU_100275_4_0_10"/>
<dbReference type="InterPro" id="IPR003718">
    <property type="entry name" value="OsmC/Ohr_fam"/>
</dbReference>
<keyword evidence="2" id="KW-1185">Reference proteome</keyword>
<dbReference type="STRING" id="313594.PI23P_00250"/>
<dbReference type="InterPro" id="IPR015946">
    <property type="entry name" value="KH_dom-like_a/b"/>
</dbReference>
<dbReference type="SUPFAM" id="SSF82784">
    <property type="entry name" value="OsmC-like"/>
    <property type="match status" value="1"/>
</dbReference>
<dbReference type="RefSeq" id="WP_004568668.1">
    <property type="nucleotide sequence ID" value="NZ_CH724148.1"/>
</dbReference>
<dbReference type="InterPro" id="IPR036102">
    <property type="entry name" value="OsmC/Ohrsf"/>
</dbReference>
<dbReference type="PANTHER" id="PTHR39624:SF2">
    <property type="entry name" value="OSMC-LIKE PROTEIN"/>
    <property type="match status" value="1"/>
</dbReference>
<dbReference type="Proteomes" id="UP000003053">
    <property type="component" value="Unassembled WGS sequence"/>
</dbReference>
<accession>A4C2R6</accession>
<comment type="caution">
    <text evidence="1">The sequence shown here is derived from an EMBL/GenBank/DDBJ whole genome shotgun (WGS) entry which is preliminary data.</text>
</comment>
<evidence type="ECO:0000313" key="2">
    <source>
        <dbReference type="Proteomes" id="UP000003053"/>
    </source>
</evidence>
<evidence type="ECO:0000313" key="1">
    <source>
        <dbReference type="EMBL" id="EAR11590.1"/>
    </source>
</evidence>
<evidence type="ECO:0008006" key="3">
    <source>
        <dbReference type="Google" id="ProtNLM"/>
    </source>
</evidence>
<reference evidence="1 2" key="1">
    <citation type="submission" date="2006-02" db="EMBL/GenBank/DDBJ databases">
        <authorList>
            <person name="Murray A."/>
            <person name="Staley J."/>
            <person name="Ferriera S."/>
            <person name="Johnson J."/>
            <person name="Kravitz S."/>
            <person name="Halpern A."/>
            <person name="Remington K."/>
            <person name="Beeson K."/>
            <person name="Tran B."/>
            <person name="Rogers Y.-H."/>
            <person name="Friedman R."/>
            <person name="Venter J.C."/>
        </authorList>
    </citation>
    <scope>NUCLEOTIDE SEQUENCE [LARGE SCALE GENOMIC DNA]</scope>
    <source>
        <strain evidence="1 2">23-P</strain>
    </source>
</reference>
<dbReference type="eggNOG" id="COG1765">
    <property type="taxonomic scope" value="Bacteria"/>
</dbReference>
<sequence>MGINNIMVYSKVVLSNKNYFATAKMKAHSVFIDIPKSEGGGDTGPTPVAYLLTAIGGCVAMTLRMYAERKNWEVGKITVNVAQLEDEDGFYLSEEISFEKEITVKQKERLLFFAGKCPVARMVKGETRTTSKII</sequence>
<dbReference type="EMBL" id="AAOG01000005">
    <property type="protein sequence ID" value="EAR11590.1"/>
    <property type="molecule type" value="Genomic_DNA"/>
</dbReference>
<protein>
    <recommendedName>
        <fullName evidence="3">OsmC-like protein</fullName>
    </recommendedName>
</protein>
<organism evidence="1 2">
    <name type="scientific">Polaribacter irgensii 23-P</name>
    <dbReference type="NCBI Taxonomy" id="313594"/>
    <lineage>
        <taxon>Bacteria</taxon>
        <taxon>Pseudomonadati</taxon>
        <taxon>Bacteroidota</taxon>
        <taxon>Flavobacteriia</taxon>
        <taxon>Flavobacteriales</taxon>
        <taxon>Flavobacteriaceae</taxon>
    </lineage>
</organism>
<dbReference type="Gene3D" id="3.30.300.20">
    <property type="match status" value="1"/>
</dbReference>
<dbReference type="AlphaFoldDB" id="A4C2R6"/>
<name>A4C2R6_9FLAO</name>